<geneLocation type="plasmid" evidence="2">
    <name>pQBR55</name>
</geneLocation>
<keyword evidence="2" id="KW-0614">Plasmid</keyword>
<sequence length="45" mass="4829">MDMPSDGNQTSDQAGLPMQQRIIGNSPNTPLLPNFPVAISEYAVI</sequence>
<accession>A0A0G4E659</accession>
<reference evidence="2" key="1">
    <citation type="submission" date="2014-12" db="EMBL/GenBank/DDBJ databases">
        <authorList>
            <person name="Hall J."/>
        </authorList>
    </citation>
    <scope>NUCLEOTIDE SEQUENCE [LARGE SCALE GENOMIC DNA]</scope>
    <source>
        <strain evidence="2">SBW25</strain>
        <plasmid evidence="2">pQBR55</plasmid>
    </source>
</reference>
<protein>
    <submittedName>
        <fullName evidence="2">Uncharacterized protein</fullName>
    </submittedName>
</protein>
<feature type="compositionally biased region" description="Polar residues" evidence="1">
    <location>
        <begin position="1"/>
        <end position="13"/>
    </location>
</feature>
<evidence type="ECO:0000256" key="1">
    <source>
        <dbReference type="SAM" id="MobiDB-lite"/>
    </source>
</evidence>
<dbReference type="EMBL" id="LN713927">
    <property type="protein sequence ID" value="CEK42427.1"/>
    <property type="molecule type" value="Genomic_DNA"/>
</dbReference>
<gene>
    <name evidence="2" type="ORF">PQBR55_0048</name>
</gene>
<reference evidence="2" key="2">
    <citation type="submission" date="2015-06" db="EMBL/GenBank/DDBJ databases">
        <title>Environmentally co-occuring mercury resistance plasmids are genetically and phenotypically diverse and confer variable context-dependent fitness effects.</title>
        <authorList>
            <person name="Hall J.P.J."/>
            <person name="Harrison E."/>
            <person name="Lilley A.K."/>
            <person name="Paterson S."/>
            <person name="Spiers A.J."/>
            <person name="Brockhurst M.A."/>
        </authorList>
    </citation>
    <scope>NUCLEOTIDE SEQUENCE [LARGE SCALE GENOMIC DNA]</scope>
    <source>
        <strain evidence="2">SBW25</strain>
        <plasmid evidence="2">pQBR55</plasmid>
    </source>
</reference>
<name>A0A0G4E659_PSEFS</name>
<dbReference type="AlphaFoldDB" id="A0A0G4E659"/>
<feature type="region of interest" description="Disordered" evidence="1">
    <location>
        <begin position="1"/>
        <end position="30"/>
    </location>
</feature>
<organism evidence="2">
    <name type="scientific">Pseudomonas fluorescens (strain SBW25)</name>
    <dbReference type="NCBI Taxonomy" id="216595"/>
    <lineage>
        <taxon>Bacteria</taxon>
        <taxon>Pseudomonadati</taxon>
        <taxon>Pseudomonadota</taxon>
        <taxon>Gammaproteobacteria</taxon>
        <taxon>Pseudomonadales</taxon>
        <taxon>Pseudomonadaceae</taxon>
        <taxon>Pseudomonas</taxon>
    </lineage>
</organism>
<evidence type="ECO:0000313" key="2">
    <source>
        <dbReference type="EMBL" id="CEK42427.1"/>
    </source>
</evidence>
<proteinExistence type="predicted"/>